<comment type="caution">
    <text evidence="1">The sequence shown here is derived from an EMBL/GenBank/DDBJ whole genome shotgun (WGS) entry which is preliminary data.</text>
</comment>
<reference evidence="2" key="1">
    <citation type="journal article" date="2019" name="Int. J. Syst. Evol. Microbiol.">
        <title>The Global Catalogue of Microorganisms (GCM) 10K type strain sequencing project: providing services to taxonomists for standard genome sequencing and annotation.</title>
        <authorList>
            <consortium name="The Broad Institute Genomics Platform"/>
            <consortium name="The Broad Institute Genome Sequencing Center for Infectious Disease"/>
            <person name="Wu L."/>
            <person name="Ma J."/>
        </authorList>
    </citation>
    <scope>NUCLEOTIDE SEQUENCE [LARGE SCALE GENOMIC DNA]</scope>
    <source>
        <strain evidence="2">TBRC 1276</strain>
    </source>
</reference>
<dbReference type="Proteomes" id="UP001595851">
    <property type="component" value="Unassembled WGS sequence"/>
</dbReference>
<evidence type="ECO:0008006" key="3">
    <source>
        <dbReference type="Google" id="ProtNLM"/>
    </source>
</evidence>
<proteinExistence type="predicted"/>
<gene>
    <name evidence="1" type="ORF">ACFOY2_04920</name>
</gene>
<evidence type="ECO:0000313" key="1">
    <source>
        <dbReference type="EMBL" id="MFC4006551.1"/>
    </source>
</evidence>
<name>A0ABV8G1V6_9ACTN</name>
<evidence type="ECO:0000313" key="2">
    <source>
        <dbReference type="Proteomes" id="UP001595851"/>
    </source>
</evidence>
<keyword evidence="2" id="KW-1185">Reference proteome</keyword>
<dbReference type="RefSeq" id="WP_379526692.1">
    <property type="nucleotide sequence ID" value="NZ_JBHSBI010000002.1"/>
</dbReference>
<dbReference type="EMBL" id="JBHSBI010000002">
    <property type="protein sequence ID" value="MFC4006551.1"/>
    <property type="molecule type" value="Genomic_DNA"/>
</dbReference>
<protein>
    <recommendedName>
        <fullName evidence="3">YbjN domain-containing protein</fullName>
    </recommendedName>
</protein>
<sequence length="167" mass="17571">MSTETPETPVAATPPTVELVADLLTEADNDYHDGYYWKLHMSSVGNVVSIGIEAFADDGGDGDFDEATLLPEVPFRAVVVGGDETPLVLKWPAELGLSWDDGGKLLTFDNGIIRLNPRGVDEWDLSPEEALELAGQLAAMAALAARSDDLEGVAFGGTALPKTGGAE</sequence>
<organism evidence="1 2">
    <name type="scientific">Nonomuraea purpurea</name>
    <dbReference type="NCBI Taxonomy" id="1849276"/>
    <lineage>
        <taxon>Bacteria</taxon>
        <taxon>Bacillati</taxon>
        <taxon>Actinomycetota</taxon>
        <taxon>Actinomycetes</taxon>
        <taxon>Streptosporangiales</taxon>
        <taxon>Streptosporangiaceae</taxon>
        <taxon>Nonomuraea</taxon>
    </lineage>
</organism>
<accession>A0ABV8G1V6</accession>